<evidence type="ECO:0000313" key="5">
    <source>
        <dbReference type="EMBL" id="MDI6451804.1"/>
    </source>
</evidence>
<evidence type="ECO:0000256" key="2">
    <source>
        <dbReference type="ARBA" id="ARBA00023125"/>
    </source>
</evidence>
<dbReference type="GO" id="GO:0000976">
    <property type="term" value="F:transcription cis-regulatory region binding"/>
    <property type="evidence" value="ECO:0007669"/>
    <property type="project" value="TreeGrafter"/>
</dbReference>
<accession>A0AAW6U766</accession>
<dbReference type="AlphaFoldDB" id="A0AAW6U766"/>
<dbReference type="GO" id="GO:0003700">
    <property type="term" value="F:DNA-binding transcription factor activity"/>
    <property type="evidence" value="ECO:0007669"/>
    <property type="project" value="InterPro"/>
</dbReference>
<protein>
    <submittedName>
        <fullName evidence="5">DNA-binding transcriptional regulator</fullName>
    </submittedName>
</protein>
<reference evidence="5" key="1">
    <citation type="submission" date="2023-05" db="EMBL/GenBank/DDBJ databases">
        <title>Anaerotaeda fermentans gen. nov., sp. nov., a novel anaerobic planctomycete of the new family within the order Sedimentisphaerales isolated from Taman Peninsula, Russia.</title>
        <authorList>
            <person name="Khomyakova M.A."/>
            <person name="Merkel A.Y."/>
            <person name="Slobodkin A.I."/>
        </authorList>
    </citation>
    <scope>NUCLEOTIDE SEQUENCE</scope>
    <source>
        <strain evidence="5">M17dextr</strain>
    </source>
</reference>
<dbReference type="PANTHER" id="PTHR30146">
    <property type="entry name" value="LACI-RELATED TRANSCRIPTIONAL REPRESSOR"/>
    <property type="match status" value="1"/>
</dbReference>
<proteinExistence type="predicted"/>
<dbReference type="PANTHER" id="PTHR30146:SF24">
    <property type="entry name" value="XYLOSE OPERON REGULATORY PROTEIN"/>
    <property type="match status" value="1"/>
</dbReference>
<dbReference type="RefSeq" id="WP_349247211.1">
    <property type="nucleotide sequence ID" value="NZ_JASCXX010000057.1"/>
</dbReference>
<dbReference type="SMART" id="SM00342">
    <property type="entry name" value="HTH_ARAC"/>
    <property type="match status" value="1"/>
</dbReference>
<dbReference type="InterPro" id="IPR009057">
    <property type="entry name" value="Homeodomain-like_sf"/>
</dbReference>
<sequence length="378" mass="43089">MLLINPSRGYTRELLSGVAQYAHLQPSWTFYRPLEYRDKVGRSIIHILKKLKPDGIFMREPPEFDRIIDMGVPIICSAYTRAAIPGVANIVTNQEAIGRIAAEHLLAQGFRHFAYCTFDNWWWSRRRRDSFSRRVAEAGFEMYDYEVPTVKEQRFWDKELPHIAAWLRSLPKPVGVMGCNDDRGALIIDACKSVGLKVPDEVAVVGVDNDALICDLCSPPLSSVAMSLRRTGYEAAALLDRMIQGKETGRPTLHVQPTHVVARPSTDMLAVDDPAIVAALRFIRRNVQRDIAVQEVADQAGLSRRLMERRFRHVVGHSIHREIQRVRADLVMRMLLETHMSISNIAETMHFPDVAHLARFFRKEKGSSPTQYRRDHAV</sequence>
<dbReference type="Pfam" id="PF13377">
    <property type="entry name" value="Peripla_BP_3"/>
    <property type="match status" value="1"/>
</dbReference>
<evidence type="ECO:0000259" key="4">
    <source>
        <dbReference type="PROSITE" id="PS01124"/>
    </source>
</evidence>
<evidence type="ECO:0000256" key="1">
    <source>
        <dbReference type="ARBA" id="ARBA00023015"/>
    </source>
</evidence>
<dbReference type="Pfam" id="PF12833">
    <property type="entry name" value="HTH_18"/>
    <property type="match status" value="1"/>
</dbReference>
<dbReference type="Proteomes" id="UP001431776">
    <property type="component" value="Unassembled WGS sequence"/>
</dbReference>
<dbReference type="CDD" id="cd01543">
    <property type="entry name" value="PBP1_XylR"/>
    <property type="match status" value="1"/>
</dbReference>
<evidence type="ECO:0000313" key="6">
    <source>
        <dbReference type="Proteomes" id="UP001431776"/>
    </source>
</evidence>
<dbReference type="EMBL" id="JASCXX010000057">
    <property type="protein sequence ID" value="MDI6451804.1"/>
    <property type="molecule type" value="Genomic_DNA"/>
</dbReference>
<dbReference type="SUPFAM" id="SSF53822">
    <property type="entry name" value="Periplasmic binding protein-like I"/>
    <property type="match status" value="1"/>
</dbReference>
<dbReference type="Gene3D" id="1.10.10.60">
    <property type="entry name" value="Homeodomain-like"/>
    <property type="match status" value="1"/>
</dbReference>
<keyword evidence="2 5" id="KW-0238">DNA-binding</keyword>
<dbReference type="InterPro" id="IPR018060">
    <property type="entry name" value="HTH_AraC"/>
</dbReference>
<dbReference type="InterPro" id="IPR028082">
    <property type="entry name" value="Peripla_BP_I"/>
</dbReference>
<organism evidence="5 6">
    <name type="scientific">Anaerobaca lacustris</name>
    <dbReference type="NCBI Taxonomy" id="3044600"/>
    <lineage>
        <taxon>Bacteria</taxon>
        <taxon>Pseudomonadati</taxon>
        <taxon>Planctomycetota</taxon>
        <taxon>Phycisphaerae</taxon>
        <taxon>Sedimentisphaerales</taxon>
        <taxon>Anaerobacaceae</taxon>
        <taxon>Anaerobaca</taxon>
    </lineage>
</organism>
<comment type="caution">
    <text evidence="5">The sequence shown here is derived from an EMBL/GenBank/DDBJ whole genome shotgun (WGS) entry which is preliminary data.</text>
</comment>
<dbReference type="SUPFAM" id="SSF46689">
    <property type="entry name" value="Homeodomain-like"/>
    <property type="match status" value="1"/>
</dbReference>
<keyword evidence="1" id="KW-0805">Transcription regulation</keyword>
<dbReference type="PROSITE" id="PS01124">
    <property type="entry name" value="HTH_ARAC_FAMILY_2"/>
    <property type="match status" value="1"/>
</dbReference>
<gene>
    <name evidence="5" type="ORF">QJ522_22270</name>
</gene>
<dbReference type="InterPro" id="IPR046335">
    <property type="entry name" value="LacI/GalR-like_sensor"/>
</dbReference>
<keyword evidence="3" id="KW-0804">Transcription</keyword>
<name>A0AAW6U766_9BACT</name>
<evidence type="ECO:0000256" key="3">
    <source>
        <dbReference type="ARBA" id="ARBA00023163"/>
    </source>
</evidence>
<dbReference type="Gene3D" id="3.40.50.2300">
    <property type="match status" value="2"/>
</dbReference>
<feature type="domain" description="HTH araC/xylS-type" evidence="4">
    <location>
        <begin position="277"/>
        <end position="375"/>
    </location>
</feature>
<keyword evidence="6" id="KW-1185">Reference proteome</keyword>